<dbReference type="EMBL" id="LR797157">
    <property type="protein sequence ID" value="CAB4190770.1"/>
    <property type="molecule type" value="Genomic_DNA"/>
</dbReference>
<name>A0A6J5PEF5_9CAUD</name>
<dbReference type="EMBL" id="LR797021">
    <property type="protein sequence ID" value="CAB4182129.1"/>
    <property type="molecule type" value="Genomic_DNA"/>
</dbReference>
<dbReference type="PROSITE" id="PS51257">
    <property type="entry name" value="PROKAR_LIPOPROTEIN"/>
    <property type="match status" value="1"/>
</dbReference>
<organism evidence="1">
    <name type="scientific">uncultured Caudovirales phage</name>
    <dbReference type="NCBI Taxonomy" id="2100421"/>
    <lineage>
        <taxon>Viruses</taxon>
        <taxon>Duplodnaviria</taxon>
        <taxon>Heunggongvirae</taxon>
        <taxon>Uroviricota</taxon>
        <taxon>Caudoviricetes</taxon>
        <taxon>Peduoviridae</taxon>
        <taxon>Maltschvirus</taxon>
        <taxon>Maltschvirus maltsch</taxon>
    </lineage>
</organism>
<dbReference type="EMBL" id="LR796945">
    <property type="protein sequence ID" value="CAB4176974.1"/>
    <property type="molecule type" value="Genomic_DNA"/>
</dbReference>
<evidence type="ECO:0000313" key="2">
    <source>
        <dbReference type="EMBL" id="CAB4176974.1"/>
    </source>
</evidence>
<evidence type="ECO:0000313" key="1">
    <source>
        <dbReference type="EMBL" id="CAB4170300.1"/>
    </source>
</evidence>
<evidence type="ECO:0000313" key="5">
    <source>
        <dbReference type="EMBL" id="CAB4211125.1"/>
    </source>
</evidence>
<dbReference type="EMBL" id="LR797518">
    <property type="protein sequence ID" value="CAB4222492.1"/>
    <property type="molecule type" value="Genomic_DNA"/>
</dbReference>
<evidence type="ECO:0000313" key="3">
    <source>
        <dbReference type="EMBL" id="CAB4182129.1"/>
    </source>
</evidence>
<evidence type="ECO:0000313" key="4">
    <source>
        <dbReference type="EMBL" id="CAB4190770.1"/>
    </source>
</evidence>
<dbReference type="EMBL" id="LR798378">
    <property type="protein sequence ID" value="CAB5227663.1"/>
    <property type="molecule type" value="Genomic_DNA"/>
</dbReference>
<evidence type="ECO:0008006" key="8">
    <source>
        <dbReference type="Google" id="ProtNLM"/>
    </source>
</evidence>
<evidence type="ECO:0000313" key="6">
    <source>
        <dbReference type="EMBL" id="CAB4222492.1"/>
    </source>
</evidence>
<proteinExistence type="predicted"/>
<sequence>MNKLIIVCGLALTLAGCNATVYPSRPMLIDLETRPPLVVPQYYSPLPPPRPYMHPRHRCATIWDNTPRGYRERVVCR</sequence>
<accession>A0A6J5PEF5</accession>
<dbReference type="EMBL" id="LR797369">
    <property type="protein sequence ID" value="CAB4211125.1"/>
    <property type="molecule type" value="Genomic_DNA"/>
</dbReference>
<gene>
    <name evidence="3" type="ORF">UFOVP1065_147</name>
    <name evidence="4" type="ORF">UFOVP1198_116</name>
    <name evidence="5" type="ORF">UFOVP1418_108</name>
    <name evidence="7" type="ORF">UFOVP1524_42</name>
    <name evidence="6" type="ORF">UFOVP1651_42</name>
    <name evidence="1" type="ORF">UFOVP908_20</name>
    <name evidence="2" type="ORF">UFOVP990_116</name>
</gene>
<reference evidence="1" key="1">
    <citation type="submission" date="2020-05" db="EMBL/GenBank/DDBJ databases">
        <authorList>
            <person name="Chiriac C."/>
            <person name="Salcher M."/>
            <person name="Ghai R."/>
            <person name="Kavagutti S V."/>
        </authorList>
    </citation>
    <scope>NUCLEOTIDE SEQUENCE</scope>
</reference>
<evidence type="ECO:0000313" key="7">
    <source>
        <dbReference type="EMBL" id="CAB5227663.1"/>
    </source>
</evidence>
<protein>
    <recommendedName>
        <fullName evidence="8">Lipoprotein</fullName>
    </recommendedName>
</protein>
<dbReference type="EMBL" id="LR796860">
    <property type="protein sequence ID" value="CAB4170300.1"/>
    <property type="molecule type" value="Genomic_DNA"/>
</dbReference>